<organism evidence="2 3">
    <name type="scientific">Anguilla anguilla</name>
    <name type="common">European freshwater eel</name>
    <name type="synonym">Muraena anguilla</name>
    <dbReference type="NCBI Taxonomy" id="7936"/>
    <lineage>
        <taxon>Eukaryota</taxon>
        <taxon>Metazoa</taxon>
        <taxon>Chordata</taxon>
        <taxon>Craniata</taxon>
        <taxon>Vertebrata</taxon>
        <taxon>Euteleostomi</taxon>
        <taxon>Actinopterygii</taxon>
        <taxon>Neopterygii</taxon>
        <taxon>Teleostei</taxon>
        <taxon>Anguilliformes</taxon>
        <taxon>Anguillidae</taxon>
        <taxon>Anguilla</taxon>
    </lineage>
</organism>
<name>A0A9D3SAR8_ANGAN</name>
<proteinExistence type="predicted"/>
<dbReference type="EMBL" id="JAFIRN010000001">
    <property type="protein sequence ID" value="KAG5857681.1"/>
    <property type="molecule type" value="Genomic_DNA"/>
</dbReference>
<feature type="compositionally biased region" description="Low complexity" evidence="1">
    <location>
        <begin position="131"/>
        <end position="145"/>
    </location>
</feature>
<dbReference type="AlphaFoldDB" id="A0A9D3SAR8"/>
<gene>
    <name evidence="2" type="ORF">ANANG_G00021980</name>
</gene>
<evidence type="ECO:0000313" key="2">
    <source>
        <dbReference type="EMBL" id="KAG5857681.1"/>
    </source>
</evidence>
<accession>A0A9D3SAR8</accession>
<evidence type="ECO:0000313" key="3">
    <source>
        <dbReference type="Proteomes" id="UP001044222"/>
    </source>
</evidence>
<keyword evidence="3" id="KW-1185">Reference proteome</keyword>
<sequence length="145" mass="16258">MKIETIEKKEVFRTTLRFTMSFRSFTTTNGFPNNEIQAIHDPTRISMMRSRSFMTPQGSPNNAIQVTHDPTRISMMRSSSFRSVRHSCRVLAVVQLGNDLRPSSAAGVAPLALSGGYARTEEKSEQSYMEVSMSSKMSSKARSVR</sequence>
<protein>
    <submittedName>
        <fullName evidence="2">Uncharacterized protein</fullName>
    </submittedName>
</protein>
<comment type="caution">
    <text evidence="2">The sequence shown here is derived from an EMBL/GenBank/DDBJ whole genome shotgun (WGS) entry which is preliminary data.</text>
</comment>
<feature type="region of interest" description="Disordered" evidence="1">
    <location>
        <begin position="120"/>
        <end position="145"/>
    </location>
</feature>
<evidence type="ECO:0000256" key="1">
    <source>
        <dbReference type="SAM" id="MobiDB-lite"/>
    </source>
</evidence>
<reference evidence="2" key="1">
    <citation type="submission" date="2021-01" db="EMBL/GenBank/DDBJ databases">
        <title>A chromosome-scale assembly of European eel, Anguilla anguilla.</title>
        <authorList>
            <person name="Henkel C."/>
            <person name="Jong-Raadsen S.A."/>
            <person name="Dufour S."/>
            <person name="Weltzien F.-A."/>
            <person name="Palstra A.P."/>
            <person name="Pelster B."/>
            <person name="Spaink H.P."/>
            <person name="Van Den Thillart G.E."/>
            <person name="Jansen H."/>
            <person name="Zahm M."/>
            <person name="Klopp C."/>
            <person name="Cedric C."/>
            <person name="Louis A."/>
            <person name="Berthelot C."/>
            <person name="Parey E."/>
            <person name="Roest Crollius H."/>
            <person name="Montfort J."/>
            <person name="Robinson-Rechavi M."/>
            <person name="Bucao C."/>
            <person name="Bouchez O."/>
            <person name="Gislard M."/>
            <person name="Lluch J."/>
            <person name="Milhes M."/>
            <person name="Lampietro C."/>
            <person name="Lopez Roques C."/>
            <person name="Donnadieu C."/>
            <person name="Braasch I."/>
            <person name="Desvignes T."/>
            <person name="Postlethwait J."/>
            <person name="Bobe J."/>
            <person name="Guiguen Y."/>
            <person name="Dirks R."/>
        </authorList>
    </citation>
    <scope>NUCLEOTIDE SEQUENCE</scope>
    <source>
        <strain evidence="2">Tag_6206</strain>
        <tissue evidence="2">Liver</tissue>
    </source>
</reference>
<dbReference type="Proteomes" id="UP001044222">
    <property type="component" value="Unassembled WGS sequence"/>
</dbReference>